<evidence type="ECO:0000313" key="2">
    <source>
        <dbReference type="Proteomes" id="UP000326659"/>
    </source>
</evidence>
<dbReference type="RefSeq" id="WP_151189230.1">
    <property type="nucleotide sequence ID" value="NZ_CP043626.1"/>
</dbReference>
<dbReference type="Proteomes" id="UP000326659">
    <property type="component" value="Chromosome"/>
</dbReference>
<evidence type="ECO:0000313" key="1">
    <source>
        <dbReference type="EMBL" id="QEY75157.1"/>
    </source>
</evidence>
<dbReference type="KEGG" id="pden:F1C79_27980"/>
<name>A0A9X7R769_PSEDE</name>
<accession>A0A9X7R769</accession>
<dbReference type="OrthoDB" id="7012346at2"/>
<keyword evidence="2" id="KW-1185">Reference proteome</keyword>
<sequence length="127" mass="13954">MSLADERRTIAGGITAARKSQQLVSDLQSLESQRRKIGELNELERRGARPATPGRAVYKAPAATGTGGVASPLIEQSYLERTYWPDKVITSTDGVFSFKIKPIKQIRQLDANDAEVIQQFAQPEEAP</sequence>
<dbReference type="AlphaFoldDB" id="A0A9X7R769"/>
<proteinExistence type="predicted"/>
<protein>
    <submittedName>
        <fullName evidence="1">Uncharacterized protein</fullName>
    </submittedName>
</protein>
<organism evidence="1 2">
    <name type="scientific">Pseudomonas denitrificans</name>
    <dbReference type="NCBI Taxonomy" id="43306"/>
    <lineage>
        <taxon>Bacteria</taxon>
        <taxon>Pseudomonadati</taxon>
        <taxon>Pseudomonadota</taxon>
        <taxon>Gammaproteobacteria</taxon>
        <taxon>Pseudomonadales</taxon>
        <taxon>Pseudomonadaceae</taxon>
        <taxon>Halopseudomonas</taxon>
    </lineage>
</organism>
<gene>
    <name evidence="1" type="ORF">F1C79_27980</name>
</gene>
<dbReference type="EMBL" id="CP043626">
    <property type="protein sequence ID" value="QEY75157.1"/>
    <property type="molecule type" value="Genomic_DNA"/>
</dbReference>
<reference evidence="1 2" key="1">
    <citation type="submission" date="2019-09" db="EMBL/GenBank/DDBJ databases">
        <title>Prosopis cineraria nodule microbiome.</title>
        <authorList>
            <person name="Chaluvadi S.R."/>
            <person name="Ali R."/>
            <person name="Wang X."/>
        </authorList>
    </citation>
    <scope>NUCLEOTIDE SEQUENCE [LARGE SCALE GENOMIC DNA]</scope>
    <source>
        <strain evidence="1 2">BG1</strain>
    </source>
</reference>